<organism evidence="1 2">
    <name type="scientific">Intestinimonas butyriciproducens</name>
    <dbReference type="NCBI Taxonomy" id="1297617"/>
    <lineage>
        <taxon>Bacteria</taxon>
        <taxon>Bacillati</taxon>
        <taxon>Bacillota</taxon>
        <taxon>Clostridia</taxon>
        <taxon>Eubacteriales</taxon>
        <taxon>Intestinimonas</taxon>
    </lineage>
</organism>
<protein>
    <submittedName>
        <fullName evidence="1">Uncharacterized protein</fullName>
    </submittedName>
</protein>
<dbReference type="KEGG" id="ibu:IB211_00182c"/>
<dbReference type="Proteomes" id="UP000064844">
    <property type="component" value="Chromosome"/>
</dbReference>
<proteinExistence type="predicted"/>
<dbReference type="EMBL" id="CP011307">
    <property type="protein sequence ID" value="ALP92578.1"/>
    <property type="molecule type" value="Genomic_DNA"/>
</dbReference>
<accession>A0A0S2W010</accession>
<evidence type="ECO:0000313" key="1">
    <source>
        <dbReference type="EMBL" id="ALP92578.1"/>
    </source>
</evidence>
<reference evidence="2" key="2">
    <citation type="submission" date="2015-04" db="EMBL/GenBank/DDBJ databases">
        <title>A butyrogenic pathway from the amino acid lysine in a human gut commensal.</title>
        <authorList>
            <person name="de Vos W.M."/>
            <person name="Bui N.T.P."/>
            <person name="Plugge C.M."/>
            <person name="Ritari J."/>
        </authorList>
    </citation>
    <scope>NUCLEOTIDE SEQUENCE [LARGE SCALE GENOMIC DNA]</scope>
    <source>
        <strain evidence="2">AF211</strain>
    </source>
</reference>
<gene>
    <name evidence="1" type="ORF">IB211_00182c</name>
</gene>
<name>A0A0S2W010_9FIRM</name>
<keyword evidence="2" id="KW-1185">Reference proteome</keyword>
<sequence length="51" mass="5646">MRSPFLFCSASRYGDAHEKTPLSLQKETKALKASAVPLFLPRTCRGPSHGR</sequence>
<reference evidence="1 2" key="1">
    <citation type="journal article" date="2015" name="Nat. Commun.">
        <title>Production of butyrate from lysine and the Amadori product fructoselysine by a human gut commensal.</title>
        <authorList>
            <person name="Bui T.P."/>
            <person name="Ritari J."/>
            <person name="Boeren S."/>
            <person name="de Waard P."/>
            <person name="Plugge C.M."/>
            <person name="de Vos W.M."/>
        </authorList>
    </citation>
    <scope>NUCLEOTIDE SEQUENCE [LARGE SCALE GENOMIC DNA]</scope>
    <source>
        <strain evidence="1 2">AF211</strain>
    </source>
</reference>
<evidence type="ECO:0000313" key="2">
    <source>
        <dbReference type="Proteomes" id="UP000064844"/>
    </source>
</evidence>
<dbReference type="AlphaFoldDB" id="A0A0S2W010"/>